<keyword evidence="3" id="KW-1185">Reference proteome</keyword>
<evidence type="ECO:0000313" key="3">
    <source>
        <dbReference type="Proteomes" id="UP000265520"/>
    </source>
</evidence>
<feature type="non-terminal residue" evidence="2">
    <location>
        <position position="183"/>
    </location>
</feature>
<feature type="region of interest" description="Disordered" evidence="1">
    <location>
        <begin position="160"/>
        <end position="183"/>
    </location>
</feature>
<proteinExistence type="predicted"/>
<accession>A0A392P9J6</accession>
<sequence length="183" mass="21061">MKETQGLLARIMFGSFFPREGGTDQLSWDHRHFIYFLTVGRKRNLAAYIFNHLCKSIRSAQNPLKKTPQCALTDRIKKAEAWDLLEEQRACFINGNTLVNMKLASSMNLKYPTQPLLENRTKTHVPENPPILFKDERVEVVLEYLRVVKEEGITLTAADIGDQSNFGGPNKKRKRSVKIKQEK</sequence>
<dbReference type="Proteomes" id="UP000265520">
    <property type="component" value="Unassembled WGS sequence"/>
</dbReference>
<evidence type="ECO:0000256" key="1">
    <source>
        <dbReference type="SAM" id="MobiDB-lite"/>
    </source>
</evidence>
<dbReference type="EMBL" id="LXQA010070379">
    <property type="protein sequence ID" value="MCI08801.1"/>
    <property type="molecule type" value="Genomic_DNA"/>
</dbReference>
<name>A0A392P9J6_9FABA</name>
<protein>
    <submittedName>
        <fullName evidence="2">Uncharacterized protein</fullName>
    </submittedName>
</protein>
<dbReference type="AlphaFoldDB" id="A0A392P9J6"/>
<organism evidence="2 3">
    <name type="scientific">Trifolium medium</name>
    <dbReference type="NCBI Taxonomy" id="97028"/>
    <lineage>
        <taxon>Eukaryota</taxon>
        <taxon>Viridiplantae</taxon>
        <taxon>Streptophyta</taxon>
        <taxon>Embryophyta</taxon>
        <taxon>Tracheophyta</taxon>
        <taxon>Spermatophyta</taxon>
        <taxon>Magnoliopsida</taxon>
        <taxon>eudicotyledons</taxon>
        <taxon>Gunneridae</taxon>
        <taxon>Pentapetalae</taxon>
        <taxon>rosids</taxon>
        <taxon>fabids</taxon>
        <taxon>Fabales</taxon>
        <taxon>Fabaceae</taxon>
        <taxon>Papilionoideae</taxon>
        <taxon>50 kb inversion clade</taxon>
        <taxon>NPAAA clade</taxon>
        <taxon>Hologalegina</taxon>
        <taxon>IRL clade</taxon>
        <taxon>Trifolieae</taxon>
        <taxon>Trifolium</taxon>
    </lineage>
</organism>
<evidence type="ECO:0000313" key="2">
    <source>
        <dbReference type="EMBL" id="MCI08801.1"/>
    </source>
</evidence>
<reference evidence="2 3" key="1">
    <citation type="journal article" date="2018" name="Front. Plant Sci.">
        <title>Red Clover (Trifolium pratense) and Zigzag Clover (T. medium) - A Picture of Genomic Similarities and Differences.</title>
        <authorList>
            <person name="Dluhosova J."/>
            <person name="Istvanek J."/>
            <person name="Nedelnik J."/>
            <person name="Repkova J."/>
        </authorList>
    </citation>
    <scope>NUCLEOTIDE SEQUENCE [LARGE SCALE GENOMIC DNA]</scope>
    <source>
        <strain evidence="3">cv. 10/8</strain>
        <tissue evidence="2">Leaf</tissue>
    </source>
</reference>
<comment type="caution">
    <text evidence="2">The sequence shown here is derived from an EMBL/GenBank/DDBJ whole genome shotgun (WGS) entry which is preliminary data.</text>
</comment>
<feature type="compositionally biased region" description="Basic residues" evidence="1">
    <location>
        <begin position="170"/>
        <end position="183"/>
    </location>
</feature>